<proteinExistence type="predicted"/>
<dbReference type="EMBL" id="CAKLPY010000001">
    <property type="protein sequence ID" value="CAH0994852.1"/>
    <property type="molecule type" value="Genomic_DNA"/>
</dbReference>
<reference evidence="1" key="1">
    <citation type="submission" date="2021-12" db="EMBL/GenBank/DDBJ databases">
        <authorList>
            <person name="Rodrigo-Torres L."/>
            <person name="Arahal R. D."/>
            <person name="Lucena T."/>
        </authorList>
    </citation>
    <scope>NUCLEOTIDE SEQUENCE</scope>
    <source>
        <strain evidence="1">CECT 8858</strain>
    </source>
</reference>
<protein>
    <submittedName>
        <fullName evidence="1">Uncharacterized protein</fullName>
    </submittedName>
</protein>
<organism evidence="1 2">
    <name type="scientific">Emticicia aquatica</name>
    <dbReference type="NCBI Taxonomy" id="1681835"/>
    <lineage>
        <taxon>Bacteria</taxon>
        <taxon>Pseudomonadati</taxon>
        <taxon>Bacteroidota</taxon>
        <taxon>Cytophagia</taxon>
        <taxon>Cytophagales</taxon>
        <taxon>Leadbetterellaceae</taxon>
        <taxon>Emticicia</taxon>
    </lineage>
</organism>
<sequence length="110" mass="12517">MLILVLIIISYIGLQAAKNGLQSKAREQADFKAGETPDLVKDNKAKEEAQTKIDRVGAAEGNNQTDETKPLEADTTQFVRFLMSDAYKKTQYNEEGCNCKTRYYQDYREK</sequence>
<keyword evidence="2" id="KW-1185">Reference proteome</keyword>
<comment type="caution">
    <text evidence="1">The sequence shown here is derived from an EMBL/GenBank/DDBJ whole genome shotgun (WGS) entry which is preliminary data.</text>
</comment>
<dbReference type="Proteomes" id="UP000837932">
    <property type="component" value="Unassembled WGS sequence"/>
</dbReference>
<accession>A0ABM9AM37</accession>
<gene>
    <name evidence="1" type="ORF">EMA8858_00964</name>
</gene>
<evidence type="ECO:0000313" key="2">
    <source>
        <dbReference type="Proteomes" id="UP000837932"/>
    </source>
</evidence>
<evidence type="ECO:0000313" key="1">
    <source>
        <dbReference type="EMBL" id="CAH0994852.1"/>
    </source>
</evidence>
<name>A0ABM9AM37_9BACT</name>